<dbReference type="PANTHER" id="PTHR11199">
    <property type="entry name" value="STROMAL ANTIGEN"/>
    <property type="match status" value="1"/>
</dbReference>
<dbReference type="Pfam" id="PF21581">
    <property type="entry name" value="SCD"/>
    <property type="match status" value="1"/>
</dbReference>
<dbReference type="GO" id="GO:0007062">
    <property type="term" value="P:sister chromatid cohesion"/>
    <property type="evidence" value="ECO:0007669"/>
    <property type="project" value="UniProtKB-ARBA"/>
</dbReference>
<accession>A0A8H7Q7L1</accession>
<dbReference type="InterPro" id="IPR020839">
    <property type="entry name" value="SCD"/>
</dbReference>
<feature type="compositionally biased region" description="Acidic residues" evidence="1">
    <location>
        <begin position="1223"/>
        <end position="1234"/>
    </location>
</feature>
<dbReference type="PROSITE" id="PS51425">
    <property type="entry name" value="SCD"/>
    <property type="match status" value="1"/>
</dbReference>
<dbReference type="EMBL" id="JAEPRA010000003">
    <property type="protein sequence ID" value="KAG2187271.1"/>
    <property type="molecule type" value="Genomic_DNA"/>
</dbReference>
<dbReference type="OrthoDB" id="498590at2759"/>
<evidence type="ECO:0000313" key="4">
    <source>
        <dbReference type="Proteomes" id="UP000612746"/>
    </source>
</evidence>
<feature type="compositionally biased region" description="Basic and acidic residues" evidence="1">
    <location>
        <begin position="1253"/>
        <end position="1274"/>
    </location>
</feature>
<dbReference type="InterPro" id="IPR039662">
    <property type="entry name" value="Cohesin_Scc3/SA"/>
</dbReference>
<dbReference type="GO" id="GO:0003682">
    <property type="term" value="F:chromatin binding"/>
    <property type="evidence" value="ECO:0007669"/>
    <property type="project" value="TreeGrafter"/>
</dbReference>
<dbReference type="InterPro" id="IPR011989">
    <property type="entry name" value="ARM-like"/>
</dbReference>
<sequence>MGTALKENVLRRSRRQPASQQKSTTEKNVEKSTPISDNDSESEVDELMETDDSDSSDSEEADNVKSARENKQRKKRVVKTTLPESPSDGFQELDEEDDIHSLYGQLLAHNLTLDNIIEEWVEKYKGPEKMDAVHDLVNFITRSCGTKEKVDPKAIEDDDYIVEALQNLEKKIASDRYTEYPIASKLRVFKTLKTDLIAFWKKLIEECQYDIIYDGLLIETLQEWLATMSSSTFRPFRHTATMIALNLISALSTVANRAFQEKKIANRQLGAERRKTSSGNATERLKMLEEKSKTLANKETRLNGYIKHYLDSVFVHRSRDVEAIIRTECIKHLGEWMEQYPSHFLDNNYLRYMGWALNDKSSHVRAESIKSIIALYDREANATKMEPFMQRFKNRMIEMALYEVDQPIRIQAIRLCVSLAENSILEPNECTELGALVFSDLPKVRNAITPLIHLTLENNYVNPKLEEAKAKAATLPPTRSTGGRTRGVASETEVDQNAIQFKCLATILLEYSKASQVVKKPKSNTEADDSESVDNGMELDTRSDPIQQSADKLSIDPRSKSVSNDEDSRIAQAISSLVPAIPILGEWKALVDFLLKDYSTAASTESDASNSLQQYYQLTDDEEYVLIEALVAVVTLCVDSPAERRTKSKKKTAADEETKNNVSRYIAQMLTRLMSKYAADANKIAKILILPQLISLSAYTDLRMPKAYEQLLEDVKKMFVRHTTSQVHLNAALAIKRLTSFESMALATEASLNEFRDELAILFKRNFADKDLQTTKLSENDVHTFTIALSRYQRIIEVMDITDMFEESFSKDNLNVQVVHLLLERGKLGHPEETVMVISAATILFQYLAWKSYQVLADTSSVPSTKLVAIRNDIVHTLTDLALNNELSQAVDSIRRLSFQMFVDLHWLFSNEQFKSIRSADGSSLMLRSAPNLQVSASQYVEQELDKWGQIYSTQENEDDSDDDETRENNEQISSLLSDPKKQYELLTPIAAFAKAILLGVFDTHLAVKVIKRYRTLGPELDEAIKAMIFSIKDNLNTVPDSKVAQDTLSMYFDALKESQLDKPLQLARLLAGSIKAADSDPFHKTSPDHLTDKIHIAGVTYCISKAGGYSKINNQESKATCLKFFKVLTVFSPLLTRARDVAKIRRQIDSLMEEHGLTVEADGKDWDAYTAYLSSIDTVLQKKGLRYDSSNKVNTGSNQRHLIDVDQNLPEEIERLQPQVVDVDDGSDEESDDERLQRKSKASKLSQRGIKRKADTSSKQDAKQIRLSRMVEK</sequence>
<dbReference type="AlphaFoldDB" id="A0A8H7Q7L1"/>
<dbReference type="SUPFAM" id="SSF48371">
    <property type="entry name" value="ARM repeat"/>
    <property type="match status" value="1"/>
</dbReference>
<dbReference type="Pfam" id="PF08514">
    <property type="entry name" value="STAG"/>
    <property type="match status" value="1"/>
</dbReference>
<dbReference type="InterPro" id="IPR056396">
    <property type="entry name" value="HEAT_SCC3-SA"/>
</dbReference>
<evidence type="ECO:0000259" key="2">
    <source>
        <dbReference type="PROSITE" id="PS51425"/>
    </source>
</evidence>
<name>A0A8H7Q7L1_9FUNG</name>
<feature type="compositionally biased region" description="Acidic residues" evidence="1">
    <location>
        <begin position="956"/>
        <end position="966"/>
    </location>
</feature>
<dbReference type="Pfam" id="PF24571">
    <property type="entry name" value="HEAT_SCC3-SA"/>
    <property type="match status" value="1"/>
</dbReference>
<dbReference type="InterPro" id="IPR013721">
    <property type="entry name" value="STAG"/>
</dbReference>
<organism evidence="3 4">
    <name type="scientific">Umbelopsis vinacea</name>
    <dbReference type="NCBI Taxonomy" id="44442"/>
    <lineage>
        <taxon>Eukaryota</taxon>
        <taxon>Fungi</taxon>
        <taxon>Fungi incertae sedis</taxon>
        <taxon>Mucoromycota</taxon>
        <taxon>Mucoromycotina</taxon>
        <taxon>Umbelopsidomycetes</taxon>
        <taxon>Umbelopsidales</taxon>
        <taxon>Umbelopsidaceae</taxon>
        <taxon>Umbelopsis</taxon>
    </lineage>
</organism>
<protein>
    <recommendedName>
        <fullName evidence="2">SCD domain-containing protein</fullName>
    </recommendedName>
</protein>
<feature type="domain" description="SCD" evidence="2">
    <location>
        <begin position="314"/>
        <end position="399"/>
    </location>
</feature>
<dbReference type="InterPro" id="IPR016024">
    <property type="entry name" value="ARM-type_fold"/>
</dbReference>
<reference evidence="3" key="1">
    <citation type="submission" date="2020-12" db="EMBL/GenBank/DDBJ databases">
        <title>Metabolic potential, ecology and presence of endohyphal bacteria is reflected in genomic diversity of Mucoromycotina.</title>
        <authorList>
            <person name="Muszewska A."/>
            <person name="Okrasinska A."/>
            <person name="Steczkiewicz K."/>
            <person name="Drgas O."/>
            <person name="Orlowska M."/>
            <person name="Perlinska-Lenart U."/>
            <person name="Aleksandrzak-Piekarczyk T."/>
            <person name="Szatraj K."/>
            <person name="Zielenkiewicz U."/>
            <person name="Pilsyk S."/>
            <person name="Malc E."/>
            <person name="Mieczkowski P."/>
            <person name="Kruszewska J.S."/>
            <person name="Biernat P."/>
            <person name="Pawlowska J."/>
        </authorList>
    </citation>
    <scope>NUCLEOTIDE SEQUENCE</scope>
    <source>
        <strain evidence="3">WA0000051536</strain>
    </source>
</reference>
<keyword evidence="4" id="KW-1185">Reference proteome</keyword>
<gene>
    <name evidence="3" type="ORF">INT44_004956</name>
</gene>
<feature type="region of interest" description="Disordered" evidence="1">
    <location>
        <begin position="1223"/>
        <end position="1274"/>
    </location>
</feature>
<dbReference type="GO" id="GO:0005634">
    <property type="term" value="C:nucleus"/>
    <property type="evidence" value="ECO:0007669"/>
    <property type="project" value="TreeGrafter"/>
</dbReference>
<feature type="region of interest" description="Disordered" evidence="1">
    <location>
        <begin position="1"/>
        <end position="92"/>
    </location>
</feature>
<dbReference type="PANTHER" id="PTHR11199:SF0">
    <property type="entry name" value="LD34181P-RELATED"/>
    <property type="match status" value="1"/>
</dbReference>
<feature type="compositionally biased region" description="Acidic residues" evidence="1">
    <location>
        <begin position="38"/>
        <end position="61"/>
    </location>
</feature>
<proteinExistence type="predicted"/>
<feature type="region of interest" description="Disordered" evidence="1">
    <location>
        <begin position="955"/>
        <end position="975"/>
    </location>
</feature>
<dbReference type="Gene3D" id="1.25.10.10">
    <property type="entry name" value="Leucine-rich Repeat Variant"/>
    <property type="match status" value="1"/>
</dbReference>
<feature type="region of interest" description="Disordered" evidence="1">
    <location>
        <begin position="518"/>
        <end position="566"/>
    </location>
</feature>
<comment type="caution">
    <text evidence="3">The sequence shown here is derived from an EMBL/GenBank/DDBJ whole genome shotgun (WGS) entry which is preliminary data.</text>
</comment>
<dbReference type="Proteomes" id="UP000612746">
    <property type="component" value="Unassembled WGS sequence"/>
</dbReference>
<evidence type="ECO:0000256" key="1">
    <source>
        <dbReference type="SAM" id="MobiDB-lite"/>
    </source>
</evidence>
<dbReference type="GO" id="GO:0008278">
    <property type="term" value="C:cohesin complex"/>
    <property type="evidence" value="ECO:0007669"/>
    <property type="project" value="TreeGrafter"/>
</dbReference>
<evidence type="ECO:0000313" key="3">
    <source>
        <dbReference type="EMBL" id="KAG2187271.1"/>
    </source>
</evidence>
<dbReference type="GO" id="GO:0000785">
    <property type="term" value="C:chromatin"/>
    <property type="evidence" value="ECO:0007669"/>
    <property type="project" value="TreeGrafter"/>
</dbReference>